<keyword evidence="8" id="KW-1185">Reference proteome</keyword>
<dbReference type="AlphaFoldDB" id="A0A178MUX9"/>
<gene>
    <name evidence="7" type="ORF">A6A04_12675</name>
</gene>
<name>A0A178MUX9_9PROT</name>
<dbReference type="PANTHER" id="PTHR43461:SF1">
    <property type="entry name" value="TRANSMEMBRANE PROTEIN 256"/>
    <property type="match status" value="1"/>
</dbReference>
<dbReference type="EMBL" id="LWQT01000037">
    <property type="protein sequence ID" value="OAN54091.1"/>
    <property type="molecule type" value="Genomic_DNA"/>
</dbReference>
<keyword evidence="3 6" id="KW-0812">Transmembrane</keyword>
<dbReference type="PANTHER" id="PTHR43461">
    <property type="entry name" value="TRANSMEMBRANE PROTEIN 256"/>
    <property type="match status" value="1"/>
</dbReference>
<accession>A0A178MUX9</accession>
<dbReference type="Proteomes" id="UP000078428">
    <property type="component" value="Unassembled WGS sequence"/>
</dbReference>
<evidence type="ECO:0000313" key="7">
    <source>
        <dbReference type="EMBL" id="OAN54091.1"/>
    </source>
</evidence>
<dbReference type="OrthoDB" id="9802121at2"/>
<evidence type="ECO:0000256" key="2">
    <source>
        <dbReference type="ARBA" id="ARBA00009694"/>
    </source>
</evidence>
<comment type="similarity">
    <text evidence="2">Belongs to the UPF0382 family.</text>
</comment>
<comment type="subcellular location">
    <subcellularLocation>
        <location evidence="1">Membrane</location>
        <topology evidence="1">Multi-pass membrane protein</topology>
    </subcellularLocation>
</comment>
<evidence type="ECO:0000313" key="8">
    <source>
        <dbReference type="Proteomes" id="UP000078428"/>
    </source>
</evidence>
<dbReference type="GO" id="GO:0016020">
    <property type="term" value="C:membrane"/>
    <property type="evidence" value="ECO:0007669"/>
    <property type="project" value="UniProtKB-SubCell"/>
</dbReference>
<sequence length="128" mass="13184">MHMRPWSLLAGVNGALAIGLAAYGAHGVDPQAVPLMEKASAFQLIHAVALLALEARGLNGDRWSMVAGVLFVAGMLLFSGSLYVKALSGPLPLPMVTPAGGVAFLLGWGAVAVSACVRRASPSFDSRQ</sequence>
<dbReference type="STRING" id="1285242.A6A04_12675"/>
<keyword evidence="5 6" id="KW-0472">Membrane</keyword>
<evidence type="ECO:0000256" key="6">
    <source>
        <dbReference type="SAM" id="Phobius"/>
    </source>
</evidence>
<evidence type="ECO:0000256" key="1">
    <source>
        <dbReference type="ARBA" id="ARBA00004141"/>
    </source>
</evidence>
<dbReference type="InterPro" id="IPR006696">
    <property type="entry name" value="DUF423"/>
</dbReference>
<protein>
    <recommendedName>
        <fullName evidence="9">DUF423 domain-containing protein</fullName>
    </recommendedName>
</protein>
<keyword evidence="4 6" id="KW-1133">Transmembrane helix</keyword>
<feature type="transmembrane region" description="Helical" evidence="6">
    <location>
        <begin position="96"/>
        <end position="117"/>
    </location>
</feature>
<evidence type="ECO:0000256" key="5">
    <source>
        <dbReference type="ARBA" id="ARBA00023136"/>
    </source>
</evidence>
<dbReference type="Pfam" id="PF04241">
    <property type="entry name" value="DUF423"/>
    <property type="match status" value="1"/>
</dbReference>
<feature type="transmembrane region" description="Helical" evidence="6">
    <location>
        <begin position="40"/>
        <end position="58"/>
    </location>
</feature>
<comment type="caution">
    <text evidence="7">The sequence shown here is derived from an EMBL/GenBank/DDBJ whole genome shotgun (WGS) entry which is preliminary data.</text>
</comment>
<evidence type="ECO:0000256" key="4">
    <source>
        <dbReference type="ARBA" id="ARBA00022989"/>
    </source>
</evidence>
<evidence type="ECO:0008006" key="9">
    <source>
        <dbReference type="Google" id="ProtNLM"/>
    </source>
</evidence>
<proteinExistence type="inferred from homology"/>
<evidence type="ECO:0000256" key="3">
    <source>
        <dbReference type="ARBA" id="ARBA00022692"/>
    </source>
</evidence>
<organism evidence="7 8">
    <name type="scientific">Paramagnetospirillum marisnigri</name>
    <dbReference type="NCBI Taxonomy" id="1285242"/>
    <lineage>
        <taxon>Bacteria</taxon>
        <taxon>Pseudomonadati</taxon>
        <taxon>Pseudomonadota</taxon>
        <taxon>Alphaproteobacteria</taxon>
        <taxon>Rhodospirillales</taxon>
        <taxon>Magnetospirillaceae</taxon>
        <taxon>Paramagnetospirillum</taxon>
    </lineage>
</organism>
<reference evidence="7 8" key="1">
    <citation type="submission" date="2016-04" db="EMBL/GenBank/DDBJ databases">
        <title>Draft genome sequence of freshwater magnetotactic bacteria Magnetospirillum marisnigri SP-1 and Magnetospirillum moscoviense BB-1.</title>
        <authorList>
            <person name="Koziaeva V."/>
            <person name="Dziuba M.V."/>
            <person name="Ivanov T.M."/>
            <person name="Kuznetsov B."/>
            <person name="Grouzdev D.S."/>
        </authorList>
    </citation>
    <scope>NUCLEOTIDE SEQUENCE [LARGE SCALE GENOMIC DNA]</scope>
    <source>
        <strain evidence="7 8">SP-1</strain>
    </source>
</reference>
<feature type="transmembrane region" description="Helical" evidence="6">
    <location>
        <begin position="65"/>
        <end position="84"/>
    </location>
</feature>